<evidence type="ECO:0000313" key="2">
    <source>
        <dbReference type="Proteomes" id="UP000593575"/>
    </source>
</evidence>
<comment type="caution">
    <text evidence="1">The sequence shown here is derived from an EMBL/GenBank/DDBJ whole genome shotgun (WGS) entry which is preliminary data.</text>
</comment>
<dbReference type="Proteomes" id="UP000593575">
    <property type="component" value="Unassembled WGS sequence"/>
</dbReference>
<dbReference type="EMBL" id="JABFAE010000005">
    <property type="protein sequence ID" value="MBA0828939.1"/>
    <property type="molecule type" value="Genomic_DNA"/>
</dbReference>
<organism evidence="1 2">
    <name type="scientific">Gossypium armourianum</name>
    <dbReference type="NCBI Taxonomy" id="34283"/>
    <lineage>
        <taxon>Eukaryota</taxon>
        <taxon>Viridiplantae</taxon>
        <taxon>Streptophyta</taxon>
        <taxon>Embryophyta</taxon>
        <taxon>Tracheophyta</taxon>
        <taxon>Spermatophyta</taxon>
        <taxon>Magnoliopsida</taxon>
        <taxon>eudicotyledons</taxon>
        <taxon>Gunneridae</taxon>
        <taxon>Pentapetalae</taxon>
        <taxon>rosids</taxon>
        <taxon>malvids</taxon>
        <taxon>Malvales</taxon>
        <taxon>Malvaceae</taxon>
        <taxon>Malvoideae</taxon>
        <taxon>Gossypium</taxon>
    </lineage>
</organism>
<keyword evidence="2" id="KW-1185">Reference proteome</keyword>
<evidence type="ECO:0000313" key="1">
    <source>
        <dbReference type="EMBL" id="MBA0828939.1"/>
    </source>
</evidence>
<protein>
    <submittedName>
        <fullName evidence="1">Uncharacterized protein</fullName>
    </submittedName>
</protein>
<gene>
    <name evidence="1" type="ORF">Goarm_013564</name>
</gene>
<dbReference type="AlphaFoldDB" id="A0A7J9J3K2"/>
<proteinExistence type="predicted"/>
<name>A0A7J9J3K2_9ROSI</name>
<sequence>MKFVLHCGLYGLPEIIWCMSEQTRVWVRLLALFVAIV</sequence>
<reference evidence="1 2" key="1">
    <citation type="journal article" date="2019" name="Genome Biol. Evol.">
        <title>Insights into the evolution of the New World diploid cottons (Gossypium, subgenus Houzingenia) based on genome sequencing.</title>
        <authorList>
            <person name="Grover C.E."/>
            <person name="Arick M.A. 2nd"/>
            <person name="Thrash A."/>
            <person name="Conover J.L."/>
            <person name="Sanders W.S."/>
            <person name="Peterson D.G."/>
            <person name="Frelichowski J.E."/>
            <person name="Scheffler J.A."/>
            <person name="Scheffler B.E."/>
            <person name="Wendel J.F."/>
        </authorList>
    </citation>
    <scope>NUCLEOTIDE SEQUENCE [LARGE SCALE GENOMIC DNA]</scope>
    <source>
        <strain evidence="1">6</strain>
        <tissue evidence="1">Leaf</tissue>
    </source>
</reference>
<accession>A0A7J9J3K2</accession>